<dbReference type="InterPro" id="IPR001525">
    <property type="entry name" value="C5_MeTfrase"/>
</dbReference>
<comment type="caution">
    <text evidence="8">The sequence shown here is derived from an EMBL/GenBank/DDBJ whole genome shotgun (WGS) entry which is preliminary data.</text>
</comment>
<evidence type="ECO:0000256" key="7">
    <source>
        <dbReference type="RuleBase" id="RU000417"/>
    </source>
</evidence>
<keyword evidence="4" id="KW-0680">Restriction system</keyword>
<dbReference type="PROSITE" id="PS00095">
    <property type="entry name" value="C5_MTASE_2"/>
    <property type="match status" value="1"/>
</dbReference>
<dbReference type="GO" id="GO:0044027">
    <property type="term" value="P:negative regulation of gene expression via chromosomal CpG island methylation"/>
    <property type="evidence" value="ECO:0007669"/>
    <property type="project" value="TreeGrafter"/>
</dbReference>
<dbReference type="GO" id="GO:0009307">
    <property type="term" value="P:DNA restriction-modification system"/>
    <property type="evidence" value="ECO:0007669"/>
    <property type="project" value="UniProtKB-KW"/>
</dbReference>
<dbReference type="PANTHER" id="PTHR10629:SF52">
    <property type="entry name" value="DNA (CYTOSINE-5)-METHYLTRANSFERASE 1"/>
    <property type="match status" value="1"/>
</dbReference>
<dbReference type="Proteomes" id="UP000182190">
    <property type="component" value="Unassembled WGS sequence"/>
</dbReference>
<dbReference type="GO" id="GO:0003677">
    <property type="term" value="F:DNA binding"/>
    <property type="evidence" value="ECO:0007669"/>
    <property type="project" value="TreeGrafter"/>
</dbReference>
<evidence type="ECO:0000256" key="3">
    <source>
        <dbReference type="ARBA" id="ARBA00022691"/>
    </source>
</evidence>
<evidence type="ECO:0000256" key="1">
    <source>
        <dbReference type="ARBA" id="ARBA00022603"/>
    </source>
</evidence>
<evidence type="ECO:0000256" key="6">
    <source>
        <dbReference type="RuleBase" id="RU000416"/>
    </source>
</evidence>
<dbReference type="InterPro" id="IPR031303">
    <property type="entry name" value="C5_meth_CS"/>
</dbReference>
<protein>
    <recommendedName>
        <fullName evidence="7">Cytosine-specific methyltransferase</fullName>
        <ecNumber evidence="7">2.1.1.37</ecNumber>
    </recommendedName>
</protein>
<dbReference type="PROSITE" id="PS00094">
    <property type="entry name" value="C5_MTASE_1"/>
    <property type="match status" value="1"/>
</dbReference>
<comment type="similarity">
    <text evidence="5 6">Belongs to the class I-like SAM-binding methyltransferase superfamily. C5-methyltransferase family.</text>
</comment>
<keyword evidence="1 5" id="KW-0489">Methyltransferase</keyword>
<proteinExistence type="inferred from homology"/>
<dbReference type="InterPro" id="IPR029063">
    <property type="entry name" value="SAM-dependent_MTases_sf"/>
</dbReference>
<dbReference type="PRINTS" id="PR00105">
    <property type="entry name" value="C5METTRFRASE"/>
</dbReference>
<dbReference type="PROSITE" id="PS51679">
    <property type="entry name" value="SAM_MT_C5"/>
    <property type="match status" value="1"/>
</dbReference>
<dbReference type="AlphaFoldDB" id="A0A7Z9BP47"/>
<evidence type="ECO:0000313" key="9">
    <source>
        <dbReference type="Proteomes" id="UP000182190"/>
    </source>
</evidence>
<evidence type="ECO:0000313" key="8">
    <source>
        <dbReference type="EMBL" id="VXD15413.1"/>
    </source>
</evidence>
<dbReference type="OrthoDB" id="9813719at2"/>
<gene>
    <name evidence="8" type="primary">hindVM</name>
    <name evidence="8" type="ORF">PL9631_130006</name>
</gene>
<dbReference type="InterPro" id="IPR050390">
    <property type="entry name" value="C5-Methyltransferase"/>
</dbReference>
<name>A0A7Z9BP47_9CYAN</name>
<evidence type="ECO:0000256" key="2">
    <source>
        <dbReference type="ARBA" id="ARBA00022679"/>
    </source>
</evidence>
<feature type="active site" evidence="5">
    <location>
        <position position="76"/>
    </location>
</feature>
<evidence type="ECO:0000256" key="4">
    <source>
        <dbReference type="ARBA" id="ARBA00022747"/>
    </source>
</evidence>
<evidence type="ECO:0000256" key="5">
    <source>
        <dbReference type="PROSITE-ProRule" id="PRU01016"/>
    </source>
</evidence>
<dbReference type="SUPFAM" id="SSF53335">
    <property type="entry name" value="S-adenosyl-L-methionine-dependent methyltransferases"/>
    <property type="match status" value="1"/>
</dbReference>
<keyword evidence="3 5" id="KW-0949">S-adenosyl-L-methionine</keyword>
<dbReference type="Pfam" id="PF00145">
    <property type="entry name" value="DNA_methylase"/>
    <property type="match status" value="1"/>
</dbReference>
<dbReference type="Gene3D" id="3.40.50.150">
    <property type="entry name" value="Vaccinia Virus protein VP39"/>
    <property type="match status" value="1"/>
</dbReference>
<comment type="catalytic activity">
    <reaction evidence="7">
        <text>a 2'-deoxycytidine in DNA + S-adenosyl-L-methionine = a 5-methyl-2'-deoxycytidine in DNA + S-adenosyl-L-homocysteine + H(+)</text>
        <dbReference type="Rhea" id="RHEA:13681"/>
        <dbReference type="Rhea" id="RHEA-COMP:11369"/>
        <dbReference type="Rhea" id="RHEA-COMP:11370"/>
        <dbReference type="ChEBI" id="CHEBI:15378"/>
        <dbReference type="ChEBI" id="CHEBI:57856"/>
        <dbReference type="ChEBI" id="CHEBI:59789"/>
        <dbReference type="ChEBI" id="CHEBI:85452"/>
        <dbReference type="ChEBI" id="CHEBI:85454"/>
        <dbReference type="EC" id="2.1.1.37"/>
    </reaction>
</comment>
<dbReference type="EMBL" id="CZCS02000035">
    <property type="protein sequence ID" value="VXD15413.1"/>
    <property type="molecule type" value="Genomic_DNA"/>
</dbReference>
<dbReference type="GO" id="GO:0003886">
    <property type="term" value="F:DNA (cytosine-5-)-methyltransferase activity"/>
    <property type="evidence" value="ECO:0007669"/>
    <property type="project" value="UniProtKB-EC"/>
</dbReference>
<dbReference type="CDD" id="cd00315">
    <property type="entry name" value="Cyt_C5_DNA_methylase"/>
    <property type="match status" value="1"/>
</dbReference>
<organism evidence="8 9">
    <name type="scientific">Planktothrix paucivesiculata PCC 9631</name>
    <dbReference type="NCBI Taxonomy" id="671071"/>
    <lineage>
        <taxon>Bacteria</taxon>
        <taxon>Bacillati</taxon>
        <taxon>Cyanobacteriota</taxon>
        <taxon>Cyanophyceae</taxon>
        <taxon>Oscillatoriophycideae</taxon>
        <taxon>Oscillatoriales</taxon>
        <taxon>Microcoleaceae</taxon>
        <taxon>Planktothrix</taxon>
    </lineage>
</organism>
<dbReference type="EC" id="2.1.1.37" evidence="7"/>
<dbReference type="InterPro" id="IPR018117">
    <property type="entry name" value="C5_DNA_meth_AS"/>
</dbReference>
<dbReference type="RefSeq" id="WP_083616356.1">
    <property type="nucleotide sequence ID" value="NZ_LR734982.1"/>
</dbReference>
<keyword evidence="9" id="KW-1185">Reference proteome</keyword>
<dbReference type="NCBIfam" id="TIGR00675">
    <property type="entry name" value="dcm"/>
    <property type="match status" value="1"/>
</dbReference>
<sequence>MVTAVDLFSGCGGLSLGFKQAGIEILGAIDNWNPSLEVYQANFDHLAILQDLTDEVTAIKIIQKLDPEMIIGGPPCQDFSSAGKRDLNGDRANLTYNFANIVCAIQPQWFVMENVPRITKNPILTQISDQFLKKGYGLSAIVLNASFCNTPQSRSRFFLIGELGGKNNALVDLLKLSLSKKPMTIRDYLGERLNLQYYYRHPRSYARRGIFSIDEPSPTIRGVNRPIPPNYKLHSGDPQDIDLNTIRPLSTIERSYIQTFPDSFKFIGTKTNLEQMIGNSVPVNLAFFVASTLVKYSKEQRTPTKNS</sequence>
<keyword evidence="2 5" id="KW-0808">Transferase</keyword>
<dbReference type="PANTHER" id="PTHR10629">
    <property type="entry name" value="CYTOSINE-SPECIFIC METHYLTRANSFERASE"/>
    <property type="match status" value="1"/>
</dbReference>
<dbReference type="Gene3D" id="3.90.120.10">
    <property type="entry name" value="DNA Methylase, subunit A, domain 2"/>
    <property type="match status" value="1"/>
</dbReference>
<dbReference type="GO" id="GO:0032259">
    <property type="term" value="P:methylation"/>
    <property type="evidence" value="ECO:0007669"/>
    <property type="project" value="UniProtKB-KW"/>
</dbReference>
<accession>A0A7Z9BP47</accession>
<reference evidence="8" key="1">
    <citation type="submission" date="2019-10" db="EMBL/GenBank/DDBJ databases">
        <authorList>
            <consortium name="Genoscope - CEA"/>
            <person name="William W."/>
        </authorList>
    </citation>
    <scope>NUCLEOTIDE SEQUENCE [LARGE SCALE GENOMIC DNA]</scope>
    <source>
        <strain evidence="8">BBR_PRJEB10994</strain>
    </source>
</reference>